<organism evidence="2 3">
    <name type="scientific">Caerostris extrusa</name>
    <name type="common">Bark spider</name>
    <name type="synonym">Caerostris bankana</name>
    <dbReference type="NCBI Taxonomy" id="172846"/>
    <lineage>
        <taxon>Eukaryota</taxon>
        <taxon>Metazoa</taxon>
        <taxon>Ecdysozoa</taxon>
        <taxon>Arthropoda</taxon>
        <taxon>Chelicerata</taxon>
        <taxon>Arachnida</taxon>
        <taxon>Araneae</taxon>
        <taxon>Araneomorphae</taxon>
        <taxon>Entelegynae</taxon>
        <taxon>Araneoidea</taxon>
        <taxon>Araneidae</taxon>
        <taxon>Caerostris</taxon>
    </lineage>
</organism>
<evidence type="ECO:0000313" key="2">
    <source>
        <dbReference type="EMBL" id="GIY38670.1"/>
    </source>
</evidence>
<gene>
    <name evidence="2" type="ORF">CEXT_299211</name>
</gene>
<protein>
    <submittedName>
        <fullName evidence="2">Uncharacterized protein</fullName>
    </submittedName>
</protein>
<dbReference type="EMBL" id="BPLR01010342">
    <property type="protein sequence ID" value="GIY38670.1"/>
    <property type="molecule type" value="Genomic_DNA"/>
</dbReference>
<accession>A0AAV4SWZ8</accession>
<reference evidence="2 3" key="1">
    <citation type="submission" date="2021-06" db="EMBL/GenBank/DDBJ databases">
        <title>Caerostris extrusa draft genome.</title>
        <authorList>
            <person name="Kono N."/>
            <person name="Arakawa K."/>
        </authorList>
    </citation>
    <scope>NUCLEOTIDE SEQUENCE [LARGE SCALE GENOMIC DNA]</scope>
</reference>
<dbReference type="Proteomes" id="UP001054945">
    <property type="component" value="Unassembled WGS sequence"/>
</dbReference>
<feature type="compositionally biased region" description="Basic and acidic residues" evidence="1">
    <location>
        <begin position="44"/>
        <end position="65"/>
    </location>
</feature>
<dbReference type="AlphaFoldDB" id="A0AAV4SWZ8"/>
<evidence type="ECO:0000256" key="1">
    <source>
        <dbReference type="SAM" id="MobiDB-lite"/>
    </source>
</evidence>
<comment type="caution">
    <text evidence="2">The sequence shown here is derived from an EMBL/GenBank/DDBJ whole genome shotgun (WGS) entry which is preliminary data.</text>
</comment>
<keyword evidence="3" id="KW-1185">Reference proteome</keyword>
<evidence type="ECO:0000313" key="3">
    <source>
        <dbReference type="Proteomes" id="UP001054945"/>
    </source>
</evidence>
<proteinExistence type="predicted"/>
<name>A0AAV4SWZ8_CAEEX</name>
<sequence length="102" mass="11881">MKYKYFILLPADHDDEVRNRFEPRSDQKTKAPFYQSFCKRKGETAISSEERKEKKTAENETKRVSESMLSNITPEGVHLSYFWGPSISLITRQNRDSTCATV</sequence>
<feature type="region of interest" description="Disordered" evidence="1">
    <location>
        <begin position="44"/>
        <end position="69"/>
    </location>
</feature>